<dbReference type="GO" id="GO:0016787">
    <property type="term" value="F:hydrolase activity"/>
    <property type="evidence" value="ECO:0007669"/>
    <property type="project" value="UniProtKB-KW"/>
</dbReference>
<dbReference type="InterPro" id="IPR000086">
    <property type="entry name" value="NUDIX_hydrolase_dom"/>
</dbReference>
<name>A0A837GCL6_9VIBR</name>
<sequence length="160" mass="18624">MEQRIRAAGILIDNDAMLLLKVRDFTGEYWIPPGGGMEEGDRSSKDCVVREFKEEAGLDIEAGELICVREFLETHRNRYHSEFFYRVSRYHGEPHIENLAGLNDEEYIQSVEWVPLAELKNRRMYPKELKDKVLELIKTESFSTHLGSYAQGDQEDINQL</sequence>
<evidence type="ECO:0000256" key="1">
    <source>
        <dbReference type="ARBA" id="ARBA00001946"/>
    </source>
</evidence>
<dbReference type="EMBL" id="JXXR01000001">
    <property type="protein sequence ID" value="KJY78127.1"/>
    <property type="molecule type" value="Genomic_DNA"/>
</dbReference>
<dbReference type="PROSITE" id="PS51462">
    <property type="entry name" value="NUDIX"/>
    <property type="match status" value="1"/>
</dbReference>
<evidence type="ECO:0000313" key="3">
    <source>
        <dbReference type="EMBL" id="KJY78127.1"/>
    </source>
</evidence>
<dbReference type="RefSeq" id="WP_021454920.1">
    <property type="nucleotide sequence ID" value="NZ_CP031472.1"/>
</dbReference>
<accession>A0A837GCL6</accession>
<comment type="cofactor">
    <cofactor evidence="1">
        <name>Mg(2+)</name>
        <dbReference type="ChEBI" id="CHEBI:18420"/>
    </cofactor>
</comment>
<dbReference type="Gene3D" id="3.90.79.10">
    <property type="entry name" value="Nucleoside Triphosphate Pyrophosphohydrolase"/>
    <property type="match status" value="1"/>
</dbReference>
<dbReference type="AlphaFoldDB" id="A0A837GCL6"/>
<dbReference type="InterPro" id="IPR015797">
    <property type="entry name" value="NUDIX_hydrolase-like_dom_sf"/>
</dbReference>
<dbReference type="SUPFAM" id="SSF55811">
    <property type="entry name" value="Nudix"/>
    <property type="match status" value="1"/>
</dbReference>
<dbReference type="Pfam" id="PF00293">
    <property type="entry name" value="NUDIX"/>
    <property type="match status" value="1"/>
</dbReference>
<reference evidence="3" key="1">
    <citation type="journal article" date="2015" name="BMC Genomics">
        <title>Genome mining reveals unlocked bioactive potential of marine Gram-negative bacteria.</title>
        <authorList>
            <person name="Machado H."/>
            <person name="Sonnenschein E.C."/>
            <person name="Melchiorsen J."/>
            <person name="Gram L."/>
        </authorList>
    </citation>
    <scope>NUCLEOTIDE SEQUENCE</scope>
    <source>
        <strain evidence="3">S2052</strain>
    </source>
</reference>
<comment type="caution">
    <text evidence="3">The sequence shown here is derived from an EMBL/GenBank/DDBJ whole genome shotgun (WGS) entry which is preliminary data.</text>
</comment>
<keyword evidence="2" id="KW-0378">Hydrolase</keyword>
<protein>
    <submittedName>
        <fullName evidence="3">Pyrophosphatase</fullName>
    </submittedName>
</protein>
<dbReference type="PANTHER" id="PTHR43046">
    <property type="entry name" value="GDP-MANNOSE MANNOSYL HYDROLASE"/>
    <property type="match status" value="1"/>
</dbReference>
<dbReference type="PANTHER" id="PTHR43046:SF16">
    <property type="entry name" value="ADP-RIBOSE PYROPHOSPHATASE YJHB-RELATED"/>
    <property type="match status" value="1"/>
</dbReference>
<dbReference type="OrthoDB" id="9810648at2"/>
<organism evidence="3">
    <name type="scientific">Vibrio coralliilyticus</name>
    <dbReference type="NCBI Taxonomy" id="190893"/>
    <lineage>
        <taxon>Bacteria</taxon>
        <taxon>Pseudomonadati</taxon>
        <taxon>Pseudomonadota</taxon>
        <taxon>Gammaproteobacteria</taxon>
        <taxon>Vibrionales</taxon>
        <taxon>Vibrionaceae</taxon>
        <taxon>Vibrio</taxon>
    </lineage>
</organism>
<proteinExistence type="predicted"/>
<dbReference type="CDD" id="cd18880">
    <property type="entry name" value="NUDIX_ADPRase"/>
    <property type="match status" value="1"/>
</dbReference>
<gene>
    <name evidence="3" type="ORF">TW71_03640</name>
</gene>
<evidence type="ECO:0000256" key="2">
    <source>
        <dbReference type="ARBA" id="ARBA00022801"/>
    </source>
</evidence>